<sequence>MSGYTVGQLARLAGVTVRTLHHYDEVGLLSPGGRTRAGYRRYDDAELDRLQQILFYRELGFPLEEIAAILDDRSVSPTEHLRRQRELIGDRIRKLEDLAAAVERAMEARTLGIQLTPEEKFEVFGKDYQENWEDEAEQRWGDTDAWKQSQAKTSTYTKADWERIKAETDAVNDALVAAFTAGAAPDSPEAMDAAEQHRGHIGLNFYECAPQMHRCLGDMYVADERFTATYEQLAPGLAGWLRDAIHANADRQEQS</sequence>
<evidence type="ECO:0000259" key="5">
    <source>
        <dbReference type="PROSITE" id="PS50937"/>
    </source>
</evidence>
<organism evidence="6 7">
    <name type="scientific">Kitasatospora cheerisanensis KCTC 2395</name>
    <dbReference type="NCBI Taxonomy" id="1348663"/>
    <lineage>
        <taxon>Bacteria</taxon>
        <taxon>Bacillati</taxon>
        <taxon>Actinomycetota</taxon>
        <taxon>Actinomycetes</taxon>
        <taxon>Kitasatosporales</taxon>
        <taxon>Streptomycetaceae</taxon>
        <taxon>Kitasatospora</taxon>
    </lineage>
</organism>
<evidence type="ECO:0000313" key="6">
    <source>
        <dbReference type="EMBL" id="KDN84036.1"/>
    </source>
</evidence>
<dbReference type="PRINTS" id="PR00040">
    <property type="entry name" value="HTHMERR"/>
</dbReference>
<reference evidence="6 7" key="1">
    <citation type="submission" date="2014-05" db="EMBL/GenBank/DDBJ databases">
        <title>Draft Genome Sequence of Kitasatospora cheerisanensis KCTC 2395.</title>
        <authorList>
            <person name="Nam D.H."/>
        </authorList>
    </citation>
    <scope>NUCLEOTIDE SEQUENCE [LARGE SCALE GENOMIC DNA]</scope>
    <source>
        <strain evidence="6 7">KCTC 2395</strain>
    </source>
</reference>
<dbReference type="PROSITE" id="PS00552">
    <property type="entry name" value="HTH_MERR_1"/>
    <property type="match status" value="1"/>
</dbReference>
<evidence type="ECO:0000256" key="3">
    <source>
        <dbReference type="ARBA" id="ARBA00023159"/>
    </source>
</evidence>
<dbReference type="SUPFAM" id="SSF46955">
    <property type="entry name" value="Putative DNA-binding domain"/>
    <property type="match status" value="1"/>
</dbReference>
<name>A0A066Z116_9ACTN</name>
<dbReference type="OrthoDB" id="9809391at2"/>
<dbReference type="HOGENOM" id="CLU_060077_0_6_11"/>
<protein>
    <submittedName>
        <fullName evidence="6">Transcriptional regulator</fullName>
    </submittedName>
</protein>
<dbReference type="RefSeq" id="WP_035864238.1">
    <property type="nucleotide sequence ID" value="NZ_KK853997.1"/>
</dbReference>
<dbReference type="InterPro" id="IPR036244">
    <property type="entry name" value="TipA-like_antibiotic-bd"/>
</dbReference>
<comment type="caution">
    <text evidence="6">The sequence shown here is derived from an EMBL/GenBank/DDBJ whole genome shotgun (WGS) entry which is preliminary data.</text>
</comment>
<evidence type="ECO:0000313" key="7">
    <source>
        <dbReference type="Proteomes" id="UP000027178"/>
    </source>
</evidence>
<dbReference type="Gene3D" id="1.10.490.50">
    <property type="entry name" value="Antibiotic binding domain of TipA-like multidrug resistance regulators"/>
    <property type="match status" value="1"/>
</dbReference>
<dbReference type="AlphaFoldDB" id="A0A066Z116"/>
<keyword evidence="4" id="KW-0804">Transcription</keyword>
<dbReference type="Pfam" id="PF13411">
    <property type="entry name" value="MerR_1"/>
    <property type="match status" value="1"/>
</dbReference>
<accession>A0A066Z116</accession>
<evidence type="ECO:0000256" key="1">
    <source>
        <dbReference type="ARBA" id="ARBA00023015"/>
    </source>
</evidence>
<dbReference type="PROSITE" id="PS50937">
    <property type="entry name" value="HTH_MERR_2"/>
    <property type="match status" value="1"/>
</dbReference>
<dbReference type="Gene3D" id="1.10.1660.10">
    <property type="match status" value="1"/>
</dbReference>
<keyword evidence="1" id="KW-0805">Transcription regulation</keyword>
<dbReference type="PANTHER" id="PTHR30204:SF90">
    <property type="entry name" value="HTH-TYPE TRANSCRIPTIONAL ACTIVATOR MTA"/>
    <property type="match status" value="1"/>
</dbReference>
<dbReference type="InterPro" id="IPR047057">
    <property type="entry name" value="MerR_fam"/>
</dbReference>
<dbReference type="InterPro" id="IPR012925">
    <property type="entry name" value="TipAS_dom"/>
</dbReference>
<dbReference type="GO" id="GO:0003700">
    <property type="term" value="F:DNA-binding transcription factor activity"/>
    <property type="evidence" value="ECO:0007669"/>
    <property type="project" value="InterPro"/>
</dbReference>
<keyword evidence="3" id="KW-0010">Activator</keyword>
<dbReference type="eggNOG" id="COG0789">
    <property type="taxonomic scope" value="Bacteria"/>
</dbReference>
<dbReference type="EMBL" id="JNBY01000093">
    <property type="protein sequence ID" value="KDN84036.1"/>
    <property type="molecule type" value="Genomic_DNA"/>
</dbReference>
<dbReference type="InterPro" id="IPR009061">
    <property type="entry name" value="DNA-bd_dom_put_sf"/>
</dbReference>
<dbReference type="PATRIC" id="fig|1348663.4.peg.3686"/>
<dbReference type="Pfam" id="PF07739">
    <property type="entry name" value="TipAS"/>
    <property type="match status" value="1"/>
</dbReference>
<keyword evidence="7" id="KW-1185">Reference proteome</keyword>
<evidence type="ECO:0000256" key="2">
    <source>
        <dbReference type="ARBA" id="ARBA00023125"/>
    </source>
</evidence>
<dbReference type="InterPro" id="IPR000551">
    <property type="entry name" value="MerR-type_HTH_dom"/>
</dbReference>
<evidence type="ECO:0000256" key="4">
    <source>
        <dbReference type="ARBA" id="ARBA00023163"/>
    </source>
</evidence>
<keyword evidence="2" id="KW-0238">DNA-binding</keyword>
<dbReference type="SUPFAM" id="SSF89082">
    <property type="entry name" value="Antibiotic binding domain of TipA-like multidrug resistance regulators"/>
    <property type="match status" value="1"/>
</dbReference>
<dbReference type="Proteomes" id="UP000027178">
    <property type="component" value="Unassembled WGS sequence"/>
</dbReference>
<dbReference type="CDD" id="cd01106">
    <property type="entry name" value="HTH_TipAL-Mta"/>
    <property type="match status" value="1"/>
</dbReference>
<dbReference type="PANTHER" id="PTHR30204">
    <property type="entry name" value="REDOX-CYCLING DRUG-SENSING TRANSCRIPTIONAL ACTIVATOR SOXR"/>
    <property type="match status" value="1"/>
</dbReference>
<feature type="domain" description="HTH merR-type" evidence="5">
    <location>
        <begin position="3"/>
        <end position="72"/>
    </location>
</feature>
<gene>
    <name evidence="6" type="ORF">KCH_38270</name>
</gene>
<dbReference type="SMART" id="SM00422">
    <property type="entry name" value="HTH_MERR"/>
    <property type="match status" value="1"/>
</dbReference>
<dbReference type="GO" id="GO:0003677">
    <property type="term" value="F:DNA binding"/>
    <property type="evidence" value="ECO:0007669"/>
    <property type="project" value="UniProtKB-KW"/>
</dbReference>
<proteinExistence type="predicted"/>